<dbReference type="EMBL" id="LXQA010726599">
    <property type="protein sequence ID" value="MCI67912.1"/>
    <property type="molecule type" value="Genomic_DNA"/>
</dbReference>
<dbReference type="Proteomes" id="UP000265520">
    <property type="component" value="Unassembled WGS sequence"/>
</dbReference>
<dbReference type="PANTHER" id="PTHR34222:SF99">
    <property type="entry name" value="PROTEIN, PUTATIVE-RELATED"/>
    <property type="match status" value="1"/>
</dbReference>
<keyword evidence="2" id="KW-1185">Reference proteome</keyword>
<dbReference type="PANTHER" id="PTHR34222">
    <property type="entry name" value="GAG_PRE-INTEGRS DOMAIN-CONTAINING PROTEIN"/>
    <property type="match status" value="1"/>
</dbReference>
<evidence type="ECO:0000313" key="2">
    <source>
        <dbReference type="Proteomes" id="UP000265520"/>
    </source>
</evidence>
<comment type="caution">
    <text evidence="1">The sequence shown here is derived from an EMBL/GenBank/DDBJ whole genome shotgun (WGS) entry which is preliminary data.</text>
</comment>
<dbReference type="AlphaFoldDB" id="A0A392U3M1"/>
<proteinExistence type="predicted"/>
<evidence type="ECO:0000313" key="1">
    <source>
        <dbReference type="EMBL" id="MCI67912.1"/>
    </source>
</evidence>
<reference evidence="1 2" key="1">
    <citation type="journal article" date="2018" name="Front. Plant Sci.">
        <title>Red Clover (Trifolium pratense) and Zigzag Clover (T. medium) - A Picture of Genomic Similarities and Differences.</title>
        <authorList>
            <person name="Dluhosova J."/>
            <person name="Istvanek J."/>
            <person name="Nedelnik J."/>
            <person name="Repkova J."/>
        </authorList>
    </citation>
    <scope>NUCLEOTIDE SEQUENCE [LARGE SCALE GENOMIC DNA]</scope>
    <source>
        <strain evidence="2">cv. 10/8</strain>
        <tissue evidence="1">Leaf</tissue>
    </source>
</reference>
<organism evidence="1 2">
    <name type="scientific">Trifolium medium</name>
    <dbReference type="NCBI Taxonomy" id="97028"/>
    <lineage>
        <taxon>Eukaryota</taxon>
        <taxon>Viridiplantae</taxon>
        <taxon>Streptophyta</taxon>
        <taxon>Embryophyta</taxon>
        <taxon>Tracheophyta</taxon>
        <taxon>Spermatophyta</taxon>
        <taxon>Magnoliopsida</taxon>
        <taxon>eudicotyledons</taxon>
        <taxon>Gunneridae</taxon>
        <taxon>Pentapetalae</taxon>
        <taxon>rosids</taxon>
        <taxon>fabids</taxon>
        <taxon>Fabales</taxon>
        <taxon>Fabaceae</taxon>
        <taxon>Papilionoideae</taxon>
        <taxon>50 kb inversion clade</taxon>
        <taxon>NPAAA clade</taxon>
        <taxon>Hologalegina</taxon>
        <taxon>IRL clade</taxon>
        <taxon>Trifolieae</taxon>
        <taxon>Trifolium</taxon>
    </lineage>
</organism>
<protein>
    <submittedName>
        <fullName evidence="1">Retrovirus-related Pol polyprotein from transposon TNT 1-94</fullName>
    </submittedName>
</protein>
<accession>A0A392U3M1</accession>
<sequence length="75" mass="8552">MPIPTCTCRIKCSCEAMRVARSNHNMLHVMRFLTGLNDSFGIVKSQILILDPLPPMNKIFSMVLQHERQYGYAPS</sequence>
<feature type="non-terminal residue" evidence="1">
    <location>
        <position position="75"/>
    </location>
</feature>
<name>A0A392U3M1_9FABA</name>